<evidence type="ECO:0000256" key="2">
    <source>
        <dbReference type="ARBA" id="ARBA00023239"/>
    </source>
</evidence>
<evidence type="ECO:0000313" key="5">
    <source>
        <dbReference type="EMBL" id="WIA22568.1"/>
    </source>
</evidence>
<dbReference type="InterPro" id="IPR008397">
    <property type="entry name" value="Alginate_lyase_dom"/>
</dbReference>
<dbReference type="SUPFAM" id="SSF48230">
    <property type="entry name" value="Chondroitin AC/alginate lyase"/>
    <property type="match status" value="1"/>
</dbReference>
<evidence type="ECO:0000259" key="4">
    <source>
        <dbReference type="Pfam" id="PF05426"/>
    </source>
</evidence>
<evidence type="ECO:0000256" key="3">
    <source>
        <dbReference type="SAM" id="MobiDB-lite"/>
    </source>
</evidence>
<accession>A0ABY8UPH4</accession>
<evidence type="ECO:0000256" key="1">
    <source>
        <dbReference type="ARBA" id="ARBA00022729"/>
    </source>
</evidence>
<dbReference type="Pfam" id="PF05426">
    <property type="entry name" value="Alginate_lyase"/>
    <property type="match status" value="1"/>
</dbReference>
<proteinExistence type="predicted"/>
<feature type="compositionally biased region" description="Low complexity" evidence="3">
    <location>
        <begin position="36"/>
        <end position="65"/>
    </location>
</feature>
<protein>
    <recommendedName>
        <fullName evidence="4">Alginate lyase domain-containing protein</fullName>
    </recommendedName>
</protein>
<dbReference type="Gene3D" id="1.50.10.100">
    <property type="entry name" value="Chondroitin AC/alginate lyase"/>
    <property type="match status" value="1"/>
</dbReference>
<sequence length="588" mass="62789">MYQIVPVLTKEAIVRIKAEALLQAAAVPPPQPPPTRDAAPLLPPESSSTSGSSSSSSSSNNGSISTDAAAWSRINSISGFMHPGTCAGPAELAFMLQQLRSGSEPQASALHSLLTGLRVPPKVMDAVSGWAPPTDCSPDNYTGPYPMPVALIRYGGLNDPSQGQCAPNYPPGAPAHICGHVSFVELDGQMAFKQALAFWATGDARHAATALRIMGGWAAVNKVFGPAMDGNGALEAAWGCASLSRAMELLRAHPGWQQFGSDEVFQQFVAWMGGVLLPVTDAWVAFKTPPPQWGHDGNVYANWHASIAECWMAFGILTDDRARYDRAVQLFHTTVAGYLKWGRGRWAANRLIGESTETLRDIYHTLFGLGSLLQTAEMAWQQDDDLYSSSGHVLAAALEVHSRIVNAGADESLLPPNFRLFDSMPPPPEGCVWRINLGSQLWLAVNATTGAWVSNLTDSFKYVLGSKYLPTGFEMGFNHYAGRLGMAMPETAALLAANPVEYYVFHWGLGSLTHAGSAALLWQPGHIASRPSLTPAEHRYQGSRNCQHTTSSTHLACYEPHPAAAGSGACCPGSAVPGTTHHCPGHCP</sequence>
<organism evidence="5 6">
    <name type="scientific">Tetradesmus obliquus</name>
    <name type="common">Green alga</name>
    <name type="synonym">Acutodesmus obliquus</name>
    <dbReference type="NCBI Taxonomy" id="3088"/>
    <lineage>
        <taxon>Eukaryota</taxon>
        <taxon>Viridiplantae</taxon>
        <taxon>Chlorophyta</taxon>
        <taxon>core chlorophytes</taxon>
        <taxon>Chlorophyceae</taxon>
        <taxon>CS clade</taxon>
        <taxon>Sphaeropleales</taxon>
        <taxon>Scenedesmaceae</taxon>
        <taxon>Tetradesmus</taxon>
    </lineage>
</organism>
<name>A0ABY8UPH4_TETOB</name>
<gene>
    <name evidence="5" type="ORF">OEZ85_001001</name>
</gene>
<keyword evidence="1" id="KW-0732">Signal</keyword>
<keyword evidence="6" id="KW-1185">Reference proteome</keyword>
<feature type="domain" description="Alginate lyase" evidence="4">
    <location>
        <begin position="188"/>
        <end position="404"/>
    </location>
</feature>
<feature type="region of interest" description="Disordered" evidence="3">
    <location>
        <begin position="26"/>
        <end position="65"/>
    </location>
</feature>
<dbReference type="Proteomes" id="UP001244341">
    <property type="component" value="Chromosome 15b"/>
</dbReference>
<reference evidence="5 6" key="1">
    <citation type="submission" date="2023-05" db="EMBL/GenBank/DDBJ databases">
        <title>A 100% complete, gapless, phased diploid assembly of the Scenedesmus obliquus UTEX 3031 genome.</title>
        <authorList>
            <person name="Biondi T.C."/>
            <person name="Hanschen E.R."/>
            <person name="Kwon T."/>
            <person name="Eng W."/>
            <person name="Kruse C.P.S."/>
            <person name="Koehler S.I."/>
            <person name="Kunde Y."/>
            <person name="Gleasner C.D."/>
            <person name="You Mak K.T."/>
            <person name="Polle J."/>
            <person name="Hovde B.T."/>
            <person name="Starkenburg S.R."/>
        </authorList>
    </citation>
    <scope>NUCLEOTIDE SEQUENCE [LARGE SCALE GENOMIC DNA]</scope>
    <source>
        <strain evidence="5 6">DOE0152z</strain>
    </source>
</reference>
<keyword evidence="2" id="KW-0456">Lyase</keyword>
<evidence type="ECO:0000313" key="6">
    <source>
        <dbReference type="Proteomes" id="UP001244341"/>
    </source>
</evidence>
<dbReference type="EMBL" id="CP126222">
    <property type="protein sequence ID" value="WIA22568.1"/>
    <property type="molecule type" value="Genomic_DNA"/>
</dbReference>
<dbReference type="InterPro" id="IPR008929">
    <property type="entry name" value="Chondroitin_lyas"/>
</dbReference>